<comment type="caution">
    <text evidence="2">The sequence shown here is derived from an EMBL/GenBank/DDBJ whole genome shotgun (WGS) entry which is preliminary data.</text>
</comment>
<evidence type="ECO:0000313" key="3">
    <source>
        <dbReference type="Proteomes" id="UP001605036"/>
    </source>
</evidence>
<evidence type="ECO:0000313" key="2">
    <source>
        <dbReference type="EMBL" id="KAL2650771.1"/>
    </source>
</evidence>
<dbReference type="AlphaFoldDB" id="A0ABD1ZIN9"/>
<dbReference type="EMBL" id="JBHFFA010000001">
    <property type="protein sequence ID" value="KAL2650771.1"/>
    <property type="molecule type" value="Genomic_DNA"/>
</dbReference>
<gene>
    <name evidence="2" type="ORF">R1flu_018899</name>
</gene>
<reference evidence="2 3" key="1">
    <citation type="submission" date="2024-09" db="EMBL/GenBank/DDBJ databases">
        <title>Chromosome-scale assembly of Riccia fluitans.</title>
        <authorList>
            <person name="Paukszto L."/>
            <person name="Sawicki J."/>
            <person name="Karawczyk K."/>
            <person name="Piernik-Szablinska J."/>
            <person name="Szczecinska M."/>
            <person name="Mazdziarz M."/>
        </authorList>
    </citation>
    <scope>NUCLEOTIDE SEQUENCE [LARGE SCALE GENOMIC DNA]</scope>
    <source>
        <strain evidence="2">Rf_01</strain>
        <tissue evidence="2">Aerial parts of the thallus</tissue>
    </source>
</reference>
<proteinExistence type="predicted"/>
<feature type="compositionally biased region" description="Polar residues" evidence="1">
    <location>
        <begin position="10"/>
        <end position="22"/>
    </location>
</feature>
<organism evidence="2 3">
    <name type="scientific">Riccia fluitans</name>
    <dbReference type="NCBI Taxonomy" id="41844"/>
    <lineage>
        <taxon>Eukaryota</taxon>
        <taxon>Viridiplantae</taxon>
        <taxon>Streptophyta</taxon>
        <taxon>Embryophyta</taxon>
        <taxon>Marchantiophyta</taxon>
        <taxon>Marchantiopsida</taxon>
        <taxon>Marchantiidae</taxon>
        <taxon>Marchantiales</taxon>
        <taxon>Ricciaceae</taxon>
        <taxon>Riccia</taxon>
    </lineage>
</organism>
<dbReference type="Proteomes" id="UP001605036">
    <property type="component" value="Unassembled WGS sequence"/>
</dbReference>
<name>A0ABD1ZIN9_9MARC</name>
<evidence type="ECO:0000256" key="1">
    <source>
        <dbReference type="SAM" id="MobiDB-lite"/>
    </source>
</evidence>
<feature type="region of interest" description="Disordered" evidence="1">
    <location>
        <begin position="1"/>
        <end position="22"/>
    </location>
</feature>
<accession>A0ABD1ZIN9</accession>
<sequence length="102" mass="11844">MLRAVRSQDHLNSNISLSTRSRQGLPVHRIPLPCTEHCLRRFPACQTQMKELGADVIDSRGDEIQHMRRAKWHQEGLSHRMKKEVREVCGIEKRKADSPYSI</sequence>
<keyword evidence="3" id="KW-1185">Reference proteome</keyword>
<protein>
    <submittedName>
        <fullName evidence="2">Uncharacterized protein</fullName>
    </submittedName>
</protein>